<sequence>MPFAVRALVVMCFLLISKAWAAPQVRDPFEHRFVMIQSNLLISGRQAEVFEGKPLLQSPGVTAAHLMDALRFSVCPIGDEQQDVRLHRIETFGMFVRLIALSEGKRLEVPSTINTNQYLGLRVLQACEQGRYQRVLEAALGLVDQPDA</sequence>
<protein>
    <submittedName>
        <fullName evidence="2">Uncharacterized protein</fullName>
    </submittedName>
</protein>
<dbReference type="Proteomes" id="UP001621714">
    <property type="component" value="Unassembled WGS sequence"/>
</dbReference>
<evidence type="ECO:0000256" key="1">
    <source>
        <dbReference type="SAM" id="SignalP"/>
    </source>
</evidence>
<dbReference type="EMBL" id="JBANFI010000002">
    <property type="protein sequence ID" value="MFK7160184.1"/>
    <property type="molecule type" value="Genomic_DNA"/>
</dbReference>
<feature type="signal peptide" evidence="1">
    <location>
        <begin position="1"/>
        <end position="21"/>
    </location>
</feature>
<feature type="chain" id="PRO_5047503897" evidence="1">
    <location>
        <begin position="22"/>
        <end position="148"/>
    </location>
</feature>
<keyword evidence="3" id="KW-1185">Reference proteome</keyword>
<dbReference type="RefSeq" id="WP_405337417.1">
    <property type="nucleotide sequence ID" value="NZ_JBANFI010000002.1"/>
</dbReference>
<evidence type="ECO:0000313" key="2">
    <source>
        <dbReference type="EMBL" id="MFK7160184.1"/>
    </source>
</evidence>
<accession>A0ABW8PV85</accession>
<evidence type="ECO:0000313" key="3">
    <source>
        <dbReference type="Proteomes" id="UP001621714"/>
    </source>
</evidence>
<keyword evidence="1" id="KW-0732">Signal</keyword>
<comment type="caution">
    <text evidence="2">The sequence shown here is derived from an EMBL/GenBank/DDBJ whole genome shotgun (WGS) entry which is preliminary data.</text>
</comment>
<proteinExistence type="predicted"/>
<reference evidence="2 3" key="1">
    <citation type="submission" date="2024-02" db="EMBL/GenBank/DDBJ databases">
        <title>Marinospirillum sp. MEB 164 isolated from Lonar lake sediment.</title>
        <authorList>
            <person name="Joshi A."/>
            <person name="Thite S."/>
        </authorList>
    </citation>
    <scope>NUCLEOTIDE SEQUENCE [LARGE SCALE GENOMIC DNA]</scope>
    <source>
        <strain evidence="2 3">MEB164</strain>
    </source>
</reference>
<organism evidence="2 3">
    <name type="scientific">Marinospirillum alkalitolerans</name>
    <dbReference type="NCBI Taxonomy" id="3123374"/>
    <lineage>
        <taxon>Bacteria</taxon>
        <taxon>Pseudomonadati</taxon>
        <taxon>Pseudomonadota</taxon>
        <taxon>Gammaproteobacteria</taxon>
        <taxon>Oceanospirillales</taxon>
        <taxon>Oceanospirillaceae</taxon>
        <taxon>Marinospirillum</taxon>
    </lineage>
</organism>
<name>A0ABW8PV85_9GAMM</name>
<gene>
    <name evidence="2" type="ORF">V6U78_03940</name>
</gene>